<dbReference type="EMBL" id="BDIP01001892">
    <property type="protein sequence ID" value="GIQ85342.1"/>
    <property type="molecule type" value="Genomic_DNA"/>
</dbReference>
<dbReference type="SUPFAM" id="SSF56796">
    <property type="entry name" value="Dehydroquinate synthase-like"/>
    <property type="match status" value="1"/>
</dbReference>
<dbReference type="Proteomes" id="UP000265618">
    <property type="component" value="Unassembled WGS sequence"/>
</dbReference>
<dbReference type="Gene3D" id="3.40.50.1970">
    <property type="match status" value="1"/>
</dbReference>
<reference evidence="1 2" key="1">
    <citation type="journal article" date="2018" name="PLoS ONE">
        <title>The draft genome of Kipferlia bialata reveals reductive genome evolution in fornicate parasites.</title>
        <authorList>
            <person name="Tanifuji G."/>
            <person name="Takabayashi S."/>
            <person name="Kume K."/>
            <person name="Takagi M."/>
            <person name="Nakayama T."/>
            <person name="Kamikawa R."/>
            <person name="Inagaki Y."/>
            <person name="Hashimoto T."/>
        </authorList>
    </citation>
    <scope>NUCLEOTIDE SEQUENCE [LARGE SCALE GENOMIC DNA]</scope>
    <source>
        <strain evidence="1">NY0173</strain>
    </source>
</reference>
<evidence type="ECO:0008006" key="3">
    <source>
        <dbReference type="Google" id="ProtNLM"/>
    </source>
</evidence>
<accession>A0A9K3CZD9</accession>
<organism evidence="1 2">
    <name type="scientific">Kipferlia bialata</name>
    <dbReference type="NCBI Taxonomy" id="797122"/>
    <lineage>
        <taxon>Eukaryota</taxon>
        <taxon>Metamonada</taxon>
        <taxon>Carpediemonas-like organisms</taxon>
        <taxon>Kipferlia</taxon>
    </lineage>
</organism>
<proteinExistence type="predicted"/>
<name>A0A9K3CZD9_9EUKA</name>
<keyword evidence="2" id="KW-1185">Reference proteome</keyword>
<feature type="non-terminal residue" evidence="1">
    <location>
        <position position="1"/>
    </location>
</feature>
<protein>
    <recommendedName>
        <fullName evidence="3">Alcohol dehydrogenase iron-type/glycerol dehydrogenase GldA domain-containing protein</fullName>
    </recommendedName>
</protein>
<gene>
    <name evidence="1" type="ORF">KIPB_006991</name>
</gene>
<evidence type="ECO:0000313" key="1">
    <source>
        <dbReference type="EMBL" id="GIQ85342.1"/>
    </source>
</evidence>
<comment type="caution">
    <text evidence="1">The sequence shown here is derived from an EMBL/GenBank/DDBJ whole genome shotgun (WGS) entry which is preliminary data.</text>
</comment>
<evidence type="ECO:0000313" key="2">
    <source>
        <dbReference type="Proteomes" id="UP000265618"/>
    </source>
</evidence>
<dbReference type="AlphaFoldDB" id="A0A9K3CZD9"/>
<sequence>VGILYDSVSFDKKYVDTITEALHSHNIRPVPCFVSSSSVRSADEVAETAAFLRTHSVSSIVAVGGPPVWAMGQLLRAFMGYEMQSAGEALELEHAEDRPTRRQIGLSIITSHQFTAPAFLTQTLLKADGKYVLCDSDLLVPDIVVLDRQFGEHFTAANLYASALSTICLSLLPPINHSLFVRAPCEGAITAAYEGLADVTVGAHQDMIIHSGGLVGLAAAIREPGTVSAAAGVQLAALMLQDATGCSYSGAVLMLALAKAPDVSLDALHTAYPYVPAKPRSPTLEKAKALSLMDGVCRAVGKLEINGDEVSRMLQMLVGTQTVRDGLALAREE</sequence>